<keyword evidence="2" id="KW-1185">Reference proteome</keyword>
<name>A0ACC0VNE2_9STRA</name>
<sequence length="690" mass="77238">MGQSPTRRGVLVFLAIVVYHVETGISTNLLLRCVNERKEVNDSVVKRCLMPIRDGSTSTRTDNDESRDCDDEKSNMNAVVVGASVGVAFLLVTVCLTWKACLECCTKSNQRSGHRAFIERTDTGWKCKICYHHNDFSQKSCVLCGTMAEGLRQSSKPKHIGQESTFSSQGKSNDESVGPENSTLSADNYVLMATPRSAWRAGHNTLSNNLNDRQLVALERFQWKRCVGKKHVKIPLEALSKHGTLRGTMIRERDFLEWKKHNAPQSATAVEKLASVNFSGRSRRQLAWMTPETAFVCDDARSGGQVVLAGELLMPSLFRYIYVIDLLLIVGLLSAGIHRDKVLKQSMALFLSAPSATLHRRLRVDFMNENGIDGGGILREWLHLVCNQLFVETQGLFALTSSAAHQGYWIKRTAAKKTTDQLNMYVFFGRLIGKAMLEGLLLNVRLSIPLLKHLLGVPLKVSDLYLLDETVYSSVTWILSHESTSTLGLNFVVENTELIPSGADVSLHDGNKQLYVAKVAQYYLFDSIQAEIASIMDGLQSILSDNVLHVFDFKELDLVLSGLPHIDVNDWKEHTEIRFYEQSNHELDLIRWFWEIVESFSQCQRGRLLQYVTGSSGVPVEGFKGLTGMDGQIQLFTIHLGKEYSTVYTVLPHASTCLNRLDLPLYSSKAELEQILSMVIDMDVTGFSGR</sequence>
<reference evidence="1 2" key="1">
    <citation type="journal article" date="2022" name="bioRxiv">
        <title>The genome of the oomycete Peronosclerospora sorghi, a cosmopolitan pathogen of maize and sorghum, is inflated with dispersed pseudogenes.</title>
        <authorList>
            <person name="Fletcher K."/>
            <person name="Martin F."/>
            <person name="Isakeit T."/>
            <person name="Cavanaugh K."/>
            <person name="Magill C."/>
            <person name="Michelmore R."/>
        </authorList>
    </citation>
    <scope>NUCLEOTIDE SEQUENCE [LARGE SCALE GENOMIC DNA]</scope>
    <source>
        <strain evidence="1">P6</strain>
    </source>
</reference>
<protein>
    <submittedName>
        <fullName evidence="1">Uncharacterized protein</fullName>
    </submittedName>
</protein>
<comment type="caution">
    <text evidence="1">The sequence shown here is derived from an EMBL/GenBank/DDBJ whole genome shotgun (WGS) entry which is preliminary data.</text>
</comment>
<gene>
    <name evidence="1" type="ORF">PsorP6_004108</name>
</gene>
<accession>A0ACC0VNE2</accession>
<organism evidence="1 2">
    <name type="scientific">Peronosclerospora sorghi</name>
    <dbReference type="NCBI Taxonomy" id="230839"/>
    <lineage>
        <taxon>Eukaryota</taxon>
        <taxon>Sar</taxon>
        <taxon>Stramenopiles</taxon>
        <taxon>Oomycota</taxon>
        <taxon>Peronosporomycetes</taxon>
        <taxon>Peronosporales</taxon>
        <taxon>Peronosporaceae</taxon>
        <taxon>Peronosclerospora</taxon>
    </lineage>
</organism>
<dbReference type="Proteomes" id="UP001163321">
    <property type="component" value="Chromosome 8"/>
</dbReference>
<evidence type="ECO:0000313" key="2">
    <source>
        <dbReference type="Proteomes" id="UP001163321"/>
    </source>
</evidence>
<evidence type="ECO:0000313" key="1">
    <source>
        <dbReference type="EMBL" id="KAI9907847.1"/>
    </source>
</evidence>
<proteinExistence type="predicted"/>
<dbReference type="EMBL" id="CM047587">
    <property type="protein sequence ID" value="KAI9907847.1"/>
    <property type="molecule type" value="Genomic_DNA"/>
</dbReference>